<accession>A0AAP2CVK6</accession>
<protein>
    <recommendedName>
        <fullName evidence="4">Lipoprotein</fullName>
    </recommendedName>
</protein>
<proteinExistence type="predicted"/>
<feature type="signal peptide" evidence="1">
    <location>
        <begin position="1"/>
        <end position="20"/>
    </location>
</feature>
<sequence length="102" mass="10504">MMTFAVKPMLIAALAMGPIAACSSEKIFDNTTDSVVFVGKTAAKGAYGASRLVVRGAAAGVKRLQRPADGYEAGEIVCLNTSGQTYAAAVLEGDKYVCPDPS</sequence>
<evidence type="ECO:0000313" key="3">
    <source>
        <dbReference type="Proteomes" id="UP001315686"/>
    </source>
</evidence>
<gene>
    <name evidence="2" type="ORF">IV417_18225</name>
</gene>
<evidence type="ECO:0008006" key="4">
    <source>
        <dbReference type="Google" id="ProtNLM"/>
    </source>
</evidence>
<dbReference type="AlphaFoldDB" id="A0AAP2CVK6"/>
<feature type="chain" id="PRO_5043018786" description="Lipoprotein" evidence="1">
    <location>
        <begin position="21"/>
        <end position="102"/>
    </location>
</feature>
<evidence type="ECO:0000313" key="2">
    <source>
        <dbReference type="EMBL" id="MBT0959331.1"/>
    </source>
</evidence>
<dbReference type="EMBL" id="JADQAZ010000004">
    <property type="protein sequence ID" value="MBT0959331.1"/>
    <property type="molecule type" value="Genomic_DNA"/>
</dbReference>
<keyword evidence="3" id="KW-1185">Reference proteome</keyword>
<keyword evidence="1" id="KW-0732">Signal</keyword>
<name>A0AAP2CVK6_9RHOB</name>
<comment type="caution">
    <text evidence="2">The sequence shown here is derived from an EMBL/GenBank/DDBJ whole genome shotgun (WGS) entry which is preliminary data.</text>
</comment>
<dbReference type="RefSeq" id="WP_327795565.1">
    <property type="nucleotide sequence ID" value="NZ_JADQAZ010000004.1"/>
</dbReference>
<reference evidence="2 3" key="1">
    <citation type="journal article" date="2021" name="Arch. Microbiol.">
        <title>Harenicola maris gen. nov., sp. nov. isolated from the Sea of Japan shallow sediments.</title>
        <authorList>
            <person name="Romanenko L.A."/>
            <person name="Kurilenko V.V."/>
            <person name="Chernysheva N.Y."/>
            <person name="Tekutyeva L.A."/>
            <person name="Velansky P.V."/>
            <person name="Svetashev V.I."/>
            <person name="Isaeva M.P."/>
        </authorList>
    </citation>
    <scope>NUCLEOTIDE SEQUENCE [LARGE SCALE GENOMIC DNA]</scope>
    <source>
        <strain evidence="2 3">KMM 3653</strain>
    </source>
</reference>
<organism evidence="2 3">
    <name type="scientific">Harenicola maris</name>
    <dbReference type="NCBI Taxonomy" id="2841044"/>
    <lineage>
        <taxon>Bacteria</taxon>
        <taxon>Pseudomonadati</taxon>
        <taxon>Pseudomonadota</taxon>
        <taxon>Alphaproteobacteria</taxon>
        <taxon>Rhodobacterales</taxon>
        <taxon>Paracoccaceae</taxon>
        <taxon>Harenicola</taxon>
    </lineage>
</organism>
<evidence type="ECO:0000256" key="1">
    <source>
        <dbReference type="SAM" id="SignalP"/>
    </source>
</evidence>
<dbReference type="Proteomes" id="UP001315686">
    <property type="component" value="Unassembled WGS sequence"/>
</dbReference>